<dbReference type="EMBL" id="CP021323">
    <property type="protein sequence ID" value="ARS53084.1"/>
    <property type="molecule type" value="Genomic_DNA"/>
</dbReference>
<accession>A0A2Z2H711</accession>
<evidence type="ECO:0008006" key="3">
    <source>
        <dbReference type="Google" id="ProtNLM"/>
    </source>
</evidence>
<dbReference type="OrthoDB" id="6183019at2"/>
<name>A0A2Z2H711_9GAMM</name>
<dbReference type="KEGG" id="kus:B9G99_09475"/>
<protein>
    <recommendedName>
        <fullName evidence="3">Nudix hydrolase domain-containing protein</fullName>
    </recommendedName>
</protein>
<dbReference type="Proteomes" id="UP000250025">
    <property type="component" value="Chromosome"/>
</dbReference>
<keyword evidence="2" id="KW-1185">Reference proteome</keyword>
<evidence type="ECO:0000313" key="2">
    <source>
        <dbReference type="Proteomes" id="UP000250025"/>
    </source>
</evidence>
<dbReference type="AlphaFoldDB" id="A0A2Z2H711"/>
<reference evidence="1 2" key="1">
    <citation type="journal article" date="2017" name="Int. J. Syst. Evol. Microbiol.">
        <title>Kushneria konosiri sp. nov., isolated from the Korean salt-fermented seafood Daemi-jeot.</title>
        <authorList>
            <person name="Yun J.H."/>
            <person name="Park S.K."/>
            <person name="Lee J.Y."/>
            <person name="Jung M.J."/>
            <person name="Bae J.W."/>
        </authorList>
    </citation>
    <scope>NUCLEOTIDE SEQUENCE [LARGE SCALE GENOMIC DNA]</scope>
    <source>
        <strain evidence="1 2">X49</strain>
    </source>
</reference>
<organism evidence="1 2">
    <name type="scientific">Kushneria konosiri</name>
    <dbReference type="NCBI Taxonomy" id="698828"/>
    <lineage>
        <taxon>Bacteria</taxon>
        <taxon>Pseudomonadati</taxon>
        <taxon>Pseudomonadota</taxon>
        <taxon>Gammaproteobacteria</taxon>
        <taxon>Oceanospirillales</taxon>
        <taxon>Halomonadaceae</taxon>
        <taxon>Kushneria</taxon>
    </lineage>
</organism>
<proteinExistence type="predicted"/>
<sequence>MTDADAPRTTRRAPERLVALALLSDRDEVLLIHQPPRAHYRLPTTSVAMDADDDTLMQAATALQAALLAEDQPVTERAWLGRFAAPDDNGQLDMLEVYVARLGKARLQRDTDWRPAWAPLITRPPEDMIEPAIELQVMPALASLIDPQASTSRQQE</sequence>
<gene>
    <name evidence="1" type="ORF">B9G99_09475</name>
</gene>
<dbReference type="RefSeq" id="WP_086621922.1">
    <property type="nucleotide sequence ID" value="NZ_CP021323.1"/>
</dbReference>
<evidence type="ECO:0000313" key="1">
    <source>
        <dbReference type="EMBL" id="ARS53084.1"/>
    </source>
</evidence>